<dbReference type="InterPro" id="IPR022712">
    <property type="entry name" value="Beta_Casp"/>
</dbReference>
<dbReference type="Pfam" id="PF16661">
    <property type="entry name" value="Lactamase_B_6"/>
    <property type="match status" value="1"/>
</dbReference>
<feature type="domain" description="Beta-Casp" evidence="8">
    <location>
        <begin position="260"/>
        <end position="384"/>
    </location>
</feature>
<dbReference type="Proteomes" id="UP001061958">
    <property type="component" value="Unassembled WGS sequence"/>
</dbReference>
<evidence type="ECO:0000313" key="10">
    <source>
        <dbReference type="Proteomes" id="UP001061958"/>
    </source>
</evidence>
<reference evidence="9" key="1">
    <citation type="journal article" date="2022" name="Proc. Natl. Acad. Sci. U.S.A.">
        <title>Life cycle and functional genomics of the unicellular red alga Galdieria for elucidating algal and plant evolution and industrial use.</title>
        <authorList>
            <person name="Hirooka S."/>
            <person name="Itabashi T."/>
            <person name="Ichinose T.M."/>
            <person name="Onuma R."/>
            <person name="Fujiwara T."/>
            <person name="Yamashita S."/>
            <person name="Jong L.W."/>
            <person name="Tomita R."/>
            <person name="Iwane A.H."/>
            <person name="Miyagishima S.Y."/>
        </authorList>
    </citation>
    <scope>NUCLEOTIDE SEQUENCE</scope>
    <source>
        <strain evidence="9">NBRC 102759</strain>
    </source>
</reference>
<dbReference type="Gene3D" id="3.60.15.10">
    <property type="entry name" value="Ribonuclease Z/Hydroxyacylglutathione hydrolase-like"/>
    <property type="match status" value="1"/>
</dbReference>
<dbReference type="AlphaFoldDB" id="A0A9C7UQ85"/>
<dbReference type="FunFam" id="3.60.15.10:FF:000008">
    <property type="entry name" value="Cleavage and polyadenylation specificity factor subunit 2"/>
    <property type="match status" value="1"/>
</dbReference>
<evidence type="ECO:0000256" key="2">
    <source>
        <dbReference type="ARBA" id="ARBA00010624"/>
    </source>
</evidence>
<dbReference type="InterPro" id="IPR011108">
    <property type="entry name" value="RMMBL"/>
</dbReference>
<keyword evidence="10" id="KW-1185">Reference proteome</keyword>
<name>A0A9C7UQ85_9RHOD</name>
<dbReference type="OrthoDB" id="64353at2759"/>
<evidence type="ECO:0000259" key="7">
    <source>
        <dbReference type="SMART" id="SM00849"/>
    </source>
</evidence>
<dbReference type="PANTHER" id="PTHR45922:SF1">
    <property type="entry name" value="CLEAVAGE AND POLYADENYLATION SPECIFICITY FACTOR SUBUNIT 2"/>
    <property type="match status" value="1"/>
</dbReference>
<evidence type="ECO:0000256" key="5">
    <source>
        <dbReference type="ARBA" id="ARBA00023242"/>
    </source>
</evidence>
<proteinExistence type="inferred from homology"/>
<dbReference type="GO" id="GO:0003723">
    <property type="term" value="F:RNA binding"/>
    <property type="evidence" value="ECO:0007669"/>
    <property type="project" value="UniProtKB-KW"/>
</dbReference>
<comment type="similarity">
    <text evidence="2 6">Belongs to the metallo-beta-lactamase superfamily. RNA-metabolizing metallo-beta-lactamase-like family. CPSF2/YSH1 subfamily.</text>
</comment>
<organism evidence="9 10">
    <name type="scientific">Galdieria partita</name>
    <dbReference type="NCBI Taxonomy" id="83374"/>
    <lineage>
        <taxon>Eukaryota</taxon>
        <taxon>Rhodophyta</taxon>
        <taxon>Bangiophyceae</taxon>
        <taxon>Galdieriales</taxon>
        <taxon>Galdieriaceae</taxon>
        <taxon>Galdieria</taxon>
    </lineage>
</organism>
<dbReference type="SMART" id="SM01027">
    <property type="entry name" value="Beta-Casp"/>
    <property type="match status" value="1"/>
</dbReference>
<gene>
    <name evidence="9" type="ORF">GpartN1_g3096.t1</name>
</gene>
<dbReference type="InterPro" id="IPR025069">
    <property type="entry name" value="Cpsf2_C"/>
</dbReference>
<dbReference type="InterPro" id="IPR035639">
    <property type="entry name" value="CPSF2_MBL"/>
</dbReference>
<evidence type="ECO:0000256" key="6">
    <source>
        <dbReference type="RuleBase" id="RU365006"/>
    </source>
</evidence>
<sequence>MSSILRFTPLYGVKTEDLAVCYLLEVDDFRILLDCGWNDHFDETLLEPLRRVAPRVDAVLISHPDLYHLGALPYAVAKLGLRAPTYTTLPVWRMGQLFMYDAHQSRAMQEDFQVFDLDDVDSAFENFIQLKYQQIVNFSERGKGITITPHPAGHMIGGTIWKIQTETEEIVYANDFNHKRERHLNPTTLQYLTRPSHLIIGASQALVRPSSSSSISGQQFPKGSQIYSRSNPLTEICEEALKTLRQGGDVIIPVDTAGRVLELALGFEEFWATEKLGSSYAVAIIEHVSFNTIDFAKSMMEWMSDAIINKFDTTRENPFHLKHIHLCHSRSELGALSSPKVILASLASLECGFSRELVVEMASNKMNKLILVDRLEPNTLAHSIYSLLEGESEGKTAQVPRLALQLNRRVPLQGTELEEYFARMKNSNESASLLQGSKDLRFDNRLSTLAEDEQEEEDLSSVSDDEKDNMHAINHFGSFSGEGKIDQARSEMIVFSNDREQKDDIWDDYGLVIDTKCFMIGEDPGEIEGDSEELSEASMDETMNNPMDFRGLFQEDEQVPTKCIQVNITLEVACQIRYIGCAGLSDGRSLRQLLTAVSPRRVIIVHGSRKETAAIKEFCERGLTKDIFCPRAMETIDITTDTSIFRLTLRDRLLSSCTWKKVGDYELSFLDGTIRVENEVSTKEKETNMNRTQEYVLEQRPSLDSGHPIVFVGEGKLSDLRPALSRAGIPSDFIGGVLVVEDRETGAYVLVRKIASQMASLEGPLCPDYFEVRKLLLQLYTIL</sequence>
<dbReference type="Pfam" id="PF07521">
    <property type="entry name" value="RMMBL"/>
    <property type="match status" value="1"/>
</dbReference>
<dbReference type="SMART" id="SM00849">
    <property type="entry name" value="Lactamase_B"/>
    <property type="match status" value="1"/>
</dbReference>
<accession>A0A9C7UQ85</accession>
<dbReference type="InterPro" id="IPR001279">
    <property type="entry name" value="Metallo-B-lactamas"/>
</dbReference>
<keyword evidence="4 6" id="KW-0694">RNA-binding</keyword>
<dbReference type="InterPro" id="IPR036866">
    <property type="entry name" value="RibonucZ/Hydroxyglut_hydro"/>
</dbReference>
<protein>
    <recommendedName>
        <fullName evidence="6">Cleavage and polyadenylation specificity factor subunit 2</fullName>
    </recommendedName>
    <alternativeName>
        <fullName evidence="6">Cleavage and polyadenylation specificity factor 100 kDa subunit</fullName>
    </alternativeName>
</protein>
<comment type="subcellular location">
    <subcellularLocation>
        <location evidence="1 6">Nucleus</location>
    </subcellularLocation>
</comment>
<reference evidence="9" key="2">
    <citation type="submission" date="2022-01" db="EMBL/GenBank/DDBJ databases">
        <authorList>
            <person name="Hirooka S."/>
            <person name="Miyagishima S.Y."/>
        </authorList>
    </citation>
    <scope>NUCLEOTIDE SEQUENCE</scope>
    <source>
        <strain evidence="9">NBRC 102759</strain>
    </source>
</reference>
<feature type="domain" description="Metallo-beta-lactamase" evidence="7">
    <location>
        <begin position="18"/>
        <end position="211"/>
    </location>
</feature>
<dbReference type="Pfam" id="PF13299">
    <property type="entry name" value="CPSF100_C"/>
    <property type="match status" value="1"/>
</dbReference>
<dbReference type="CDD" id="cd16293">
    <property type="entry name" value="CPSF2-like_MBL-fold"/>
    <property type="match status" value="1"/>
</dbReference>
<dbReference type="InterPro" id="IPR027075">
    <property type="entry name" value="CPSF2"/>
</dbReference>
<keyword evidence="5 6" id="KW-0539">Nucleus</keyword>
<evidence type="ECO:0000256" key="4">
    <source>
        <dbReference type="ARBA" id="ARBA00022884"/>
    </source>
</evidence>
<evidence type="ECO:0000313" key="9">
    <source>
        <dbReference type="EMBL" id="GJQ11305.1"/>
    </source>
</evidence>
<dbReference type="PANTHER" id="PTHR45922">
    <property type="entry name" value="CLEAVAGE AND POLYADENYLATION SPECIFICITY FACTOR SUBUNIT 2"/>
    <property type="match status" value="1"/>
</dbReference>
<dbReference type="Gene3D" id="3.40.50.10890">
    <property type="match status" value="1"/>
</dbReference>
<dbReference type="GO" id="GO:0005847">
    <property type="term" value="C:mRNA cleavage and polyadenylation specificity factor complex"/>
    <property type="evidence" value="ECO:0007669"/>
    <property type="project" value="InterPro"/>
</dbReference>
<dbReference type="EMBL" id="BQMJ01000023">
    <property type="protein sequence ID" value="GJQ11305.1"/>
    <property type="molecule type" value="Genomic_DNA"/>
</dbReference>
<keyword evidence="3 6" id="KW-0507">mRNA processing</keyword>
<evidence type="ECO:0000256" key="1">
    <source>
        <dbReference type="ARBA" id="ARBA00004123"/>
    </source>
</evidence>
<dbReference type="Pfam" id="PF10996">
    <property type="entry name" value="Beta-Casp"/>
    <property type="match status" value="1"/>
</dbReference>
<dbReference type="SUPFAM" id="SSF56281">
    <property type="entry name" value="Metallo-hydrolase/oxidoreductase"/>
    <property type="match status" value="1"/>
</dbReference>
<comment type="caution">
    <text evidence="9">The sequence shown here is derived from an EMBL/GenBank/DDBJ whole genome shotgun (WGS) entry which is preliminary data.</text>
</comment>
<evidence type="ECO:0000256" key="3">
    <source>
        <dbReference type="ARBA" id="ARBA00022664"/>
    </source>
</evidence>
<evidence type="ECO:0000259" key="8">
    <source>
        <dbReference type="SMART" id="SM01027"/>
    </source>
</evidence>
<dbReference type="GO" id="GO:0006398">
    <property type="term" value="P:mRNA 3'-end processing by stem-loop binding and cleavage"/>
    <property type="evidence" value="ECO:0007669"/>
    <property type="project" value="InterPro"/>
</dbReference>